<dbReference type="InterPro" id="IPR011101">
    <property type="entry name" value="DUF5131"/>
</dbReference>
<evidence type="ECO:0008006" key="2">
    <source>
        <dbReference type="Google" id="ProtNLM"/>
    </source>
</evidence>
<dbReference type="AlphaFoldDB" id="A0A0F9GVL4"/>
<gene>
    <name evidence="1" type="ORF">LCGC14_1780160</name>
</gene>
<evidence type="ECO:0000313" key="1">
    <source>
        <dbReference type="EMBL" id="KKM02860.1"/>
    </source>
</evidence>
<protein>
    <recommendedName>
        <fullName evidence="2">Phage protein Gp37/Gp68</fullName>
    </recommendedName>
</protein>
<accession>A0A0F9GVL4</accession>
<comment type="caution">
    <text evidence="1">The sequence shown here is derived from an EMBL/GenBank/DDBJ whole genome shotgun (WGS) entry which is preliminary data.</text>
</comment>
<sequence>MNEGSVVLALGAIDWVICGGESGPGARPMHPAWARSIRDQCKASGVPFLFKQWGAWIPGDQVEGNVDPGPIRIGKKKAGRVLDGVTHDAVPVLA</sequence>
<organism evidence="1">
    <name type="scientific">marine sediment metagenome</name>
    <dbReference type="NCBI Taxonomy" id="412755"/>
    <lineage>
        <taxon>unclassified sequences</taxon>
        <taxon>metagenomes</taxon>
        <taxon>ecological metagenomes</taxon>
    </lineage>
</organism>
<name>A0A0F9GVL4_9ZZZZ</name>
<proteinExistence type="predicted"/>
<dbReference type="EMBL" id="LAZR01016822">
    <property type="protein sequence ID" value="KKM02860.1"/>
    <property type="molecule type" value="Genomic_DNA"/>
</dbReference>
<dbReference type="Pfam" id="PF07505">
    <property type="entry name" value="DUF5131"/>
    <property type="match status" value="1"/>
</dbReference>
<reference evidence="1" key="1">
    <citation type="journal article" date="2015" name="Nature">
        <title>Complex archaea that bridge the gap between prokaryotes and eukaryotes.</title>
        <authorList>
            <person name="Spang A."/>
            <person name="Saw J.H."/>
            <person name="Jorgensen S.L."/>
            <person name="Zaremba-Niedzwiedzka K."/>
            <person name="Martijn J."/>
            <person name="Lind A.E."/>
            <person name="van Eijk R."/>
            <person name="Schleper C."/>
            <person name="Guy L."/>
            <person name="Ettema T.J."/>
        </authorList>
    </citation>
    <scope>NUCLEOTIDE SEQUENCE</scope>
</reference>